<dbReference type="SUPFAM" id="SSF103511">
    <property type="entry name" value="Chlorophyll a-b binding protein"/>
    <property type="match status" value="1"/>
</dbReference>
<dbReference type="GO" id="GO:0009765">
    <property type="term" value="P:photosynthesis, light harvesting"/>
    <property type="evidence" value="ECO:0007669"/>
    <property type="project" value="InterPro"/>
</dbReference>
<accession>A0A7S0I1K4</accession>
<keyword evidence="5" id="KW-0157">Chromophore</keyword>
<evidence type="ECO:0000313" key="6">
    <source>
        <dbReference type="EMBL" id="CAD8508290.1"/>
    </source>
</evidence>
<dbReference type="GO" id="GO:0016020">
    <property type="term" value="C:membrane"/>
    <property type="evidence" value="ECO:0007669"/>
    <property type="project" value="InterPro"/>
</dbReference>
<dbReference type="GO" id="GO:0009507">
    <property type="term" value="C:chloroplast"/>
    <property type="evidence" value="ECO:0007669"/>
    <property type="project" value="UniProtKB-SubCell"/>
</dbReference>
<comment type="subcellular location">
    <subcellularLocation>
        <location evidence="1">Plastid</location>
        <location evidence="1">Chloroplast</location>
    </subcellularLocation>
</comment>
<feature type="binding site" evidence="5">
    <location>
        <position position="190"/>
    </location>
    <ligand>
        <name>chlorophyll a</name>
        <dbReference type="ChEBI" id="CHEBI:58416"/>
        <label>1</label>
    </ligand>
</feature>
<gene>
    <name evidence="6" type="ORF">PANT1444_LOCUS19382</name>
</gene>
<evidence type="ECO:0000256" key="4">
    <source>
        <dbReference type="ARBA" id="ARBA00022640"/>
    </source>
</evidence>
<dbReference type="InterPro" id="IPR022796">
    <property type="entry name" value="Chloroa_b-bind"/>
</dbReference>
<feature type="binding site" evidence="5">
    <location>
        <position position="74"/>
    </location>
    <ligand>
        <name>chlorophyll a</name>
        <dbReference type="ChEBI" id="CHEBI:58416"/>
        <label>1</label>
    </ligand>
</feature>
<feature type="binding site" evidence="5">
    <location>
        <position position="187"/>
    </location>
    <ligand>
        <name>chlorophyll a</name>
        <dbReference type="ChEBI" id="CHEBI:58416"/>
        <label>1</label>
    </ligand>
</feature>
<name>A0A7S0I1K4_9EUKA</name>
<evidence type="ECO:0000256" key="5">
    <source>
        <dbReference type="PIRSR" id="PIRSR601344-1"/>
    </source>
</evidence>
<dbReference type="AlphaFoldDB" id="A0A7S0I1K4"/>
<keyword evidence="3" id="KW-0602">Photosynthesis</keyword>
<evidence type="ECO:0000256" key="3">
    <source>
        <dbReference type="ARBA" id="ARBA00022531"/>
    </source>
</evidence>
<dbReference type="Pfam" id="PF00504">
    <property type="entry name" value="Chloroa_b-bind"/>
    <property type="match status" value="1"/>
</dbReference>
<dbReference type="Gene3D" id="1.10.3460.10">
    <property type="entry name" value="Chlorophyll a/b binding protein domain"/>
    <property type="match status" value="1"/>
</dbReference>
<reference evidence="6" key="1">
    <citation type="submission" date="2021-01" db="EMBL/GenBank/DDBJ databases">
        <authorList>
            <person name="Corre E."/>
            <person name="Pelletier E."/>
            <person name="Niang G."/>
            <person name="Scheremetjew M."/>
            <person name="Finn R."/>
            <person name="Kale V."/>
            <person name="Holt S."/>
            <person name="Cochrane G."/>
            <person name="Meng A."/>
            <person name="Brown T."/>
            <person name="Cohen L."/>
        </authorList>
    </citation>
    <scope>NUCLEOTIDE SEQUENCE</scope>
    <source>
        <strain evidence="6">CCMP1374</strain>
    </source>
</reference>
<keyword evidence="4" id="KW-0934">Plastid</keyword>
<feature type="binding site" evidence="5">
    <location>
        <position position="192"/>
    </location>
    <ligand>
        <name>chlorophyll a</name>
        <dbReference type="ChEBI" id="CHEBI:58416"/>
        <label>1</label>
    </ligand>
</feature>
<sequence>MLSTLSSPLAFAPAMAPTMAPTRAMPVMQTKEELATALNPAVGYFDPMGLGSADFWSVGNEKTYAFLRHAEIKHGRVSMAAFVGFIVQSNGVHWPFPLTPGFEYTAVTPPEQWDAMPFEGKCQIIAFVGFLEWWSEFGGQHYMKGGRPGDFPDFKDIPLHKIPSLYDPAGLSKNMAPEKKEKRLLMEINNGRLAMIGIMGFLAAEKVPGSVPFLDGLILPYTGEVMMPF</sequence>
<proteinExistence type="predicted"/>
<keyword evidence="2" id="KW-0150">Chloroplast</keyword>
<feature type="binding site" evidence="5">
    <location>
        <position position="71"/>
    </location>
    <ligand>
        <name>chlorophyll a</name>
        <dbReference type="ChEBI" id="CHEBI:58416"/>
        <label>1</label>
    </ligand>
</feature>
<dbReference type="GO" id="GO:0016168">
    <property type="term" value="F:chlorophyll binding"/>
    <property type="evidence" value="ECO:0007669"/>
    <property type="project" value="UniProtKB-KW"/>
</dbReference>
<feature type="binding site" description="axial binding residue" evidence="5">
    <location>
        <position position="76"/>
    </location>
    <ligand>
        <name>chlorophyll b</name>
        <dbReference type="ChEBI" id="CHEBI:61721"/>
        <label>1</label>
    </ligand>
    <ligandPart>
        <name>Mg</name>
        <dbReference type="ChEBI" id="CHEBI:25107"/>
    </ligandPart>
</feature>
<organism evidence="6">
    <name type="scientific">Phaeocystis antarctica</name>
    <dbReference type="NCBI Taxonomy" id="33657"/>
    <lineage>
        <taxon>Eukaryota</taxon>
        <taxon>Haptista</taxon>
        <taxon>Haptophyta</taxon>
        <taxon>Prymnesiophyceae</taxon>
        <taxon>Phaeocystales</taxon>
        <taxon>Phaeocystaceae</taxon>
        <taxon>Phaeocystis</taxon>
    </lineage>
</organism>
<keyword evidence="5" id="KW-0148">Chlorophyll</keyword>
<dbReference type="InterPro" id="IPR001344">
    <property type="entry name" value="Chloro_AB-bd_pln"/>
</dbReference>
<evidence type="ECO:0000256" key="2">
    <source>
        <dbReference type="ARBA" id="ARBA00022528"/>
    </source>
</evidence>
<evidence type="ECO:0000256" key="1">
    <source>
        <dbReference type="ARBA" id="ARBA00004229"/>
    </source>
</evidence>
<dbReference type="EMBL" id="HBEP01034225">
    <property type="protein sequence ID" value="CAD8508290.1"/>
    <property type="molecule type" value="Transcribed_RNA"/>
</dbReference>
<protein>
    <submittedName>
        <fullName evidence="6">Uncharacterized protein</fullName>
    </submittedName>
</protein>
<dbReference type="PANTHER" id="PTHR21649">
    <property type="entry name" value="CHLOROPHYLL A/B BINDING PROTEIN"/>
    <property type="match status" value="1"/>
</dbReference>